<evidence type="ECO:0000313" key="4">
    <source>
        <dbReference type="EMBL" id="NIA70060.1"/>
    </source>
</evidence>
<keyword evidence="3" id="KW-0812">Transmembrane</keyword>
<dbReference type="PANTHER" id="PTHR34295:SF1">
    <property type="entry name" value="BIOTIN TRANSPORTER BIOY"/>
    <property type="match status" value="1"/>
</dbReference>
<dbReference type="RefSeq" id="WP_167226299.1">
    <property type="nucleotide sequence ID" value="NZ_JAAQPH010000012.1"/>
</dbReference>
<dbReference type="InterPro" id="IPR003784">
    <property type="entry name" value="BioY"/>
</dbReference>
<dbReference type="Pfam" id="PF02632">
    <property type="entry name" value="BioY"/>
    <property type="match status" value="1"/>
</dbReference>
<keyword evidence="5" id="KW-1185">Reference proteome</keyword>
<comment type="subcellular location">
    <subcellularLocation>
        <location evidence="2">Cell membrane</location>
        <topology evidence="2">Multi-pass membrane protein</topology>
    </subcellularLocation>
</comment>
<dbReference type="Proteomes" id="UP000761264">
    <property type="component" value="Unassembled WGS sequence"/>
</dbReference>
<evidence type="ECO:0000313" key="5">
    <source>
        <dbReference type="Proteomes" id="UP000761264"/>
    </source>
</evidence>
<keyword evidence="2" id="KW-0813">Transport</keyword>
<gene>
    <name evidence="4" type="ORF">HBA54_15755</name>
</gene>
<dbReference type="PIRSF" id="PIRSF016661">
    <property type="entry name" value="BioY"/>
    <property type="match status" value="1"/>
</dbReference>
<evidence type="ECO:0000256" key="2">
    <source>
        <dbReference type="PIRNR" id="PIRNR016661"/>
    </source>
</evidence>
<dbReference type="Gene3D" id="1.10.1760.20">
    <property type="match status" value="1"/>
</dbReference>
<evidence type="ECO:0000256" key="3">
    <source>
        <dbReference type="SAM" id="Phobius"/>
    </source>
</evidence>
<feature type="transmembrane region" description="Helical" evidence="3">
    <location>
        <begin position="24"/>
        <end position="46"/>
    </location>
</feature>
<dbReference type="AlphaFoldDB" id="A0A967EZ26"/>
<comment type="similarity">
    <text evidence="1 2">Belongs to the BioY family.</text>
</comment>
<feature type="transmembrane region" description="Helical" evidence="3">
    <location>
        <begin position="100"/>
        <end position="121"/>
    </location>
</feature>
<keyword evidence="2" id="KW-1003">Cell membrane</keyword>
<accession>A0A967EZ26</accession>
<dbReference type="PANTHER" id="PTHR34295">
    <property type="entry name" value="BIOTIN TRANSPORTER BIOY"/>
    <property type="match status" value="1"/>
</dbReference>
<protein>
    <recommendedName>
        <fullName evidence="2">Biotin transporter</fullName>
    </recommendedName>
</protein>
<dbReference type="EMBL" id="JAAQPH010000012">
    <property type="protein sequence ID" value="NIA70060.1"/>
    <property type="molecule type" value="Genomic_DNA"/>
</dbReference>
<sequence length="198" mass="20539">MTTAPATSAVTPVFSPLDLQSRSLGWQFGAVVLGTLFLAVSSYIEVPMVPVPVTMQTFAVALVGALYGWRLGFITITAWLVQGALGMPVLAGGAAGAHHFIGPTAGYLFAFPVAGALMGWLAERGWNGRRVVLAFFGMLLSNAVCLLLGAAWLAVIIGAEQAILAGVMPFLVGALLKSALAAATLKLLSRGRMRPAAQ</sequence>
<feature type="transmembrane region" description="Helical" evidence="3">
    <location>
        <begin position="163"/>
        <end position="185"/>
    </location>
</feature>
<name>A0A967EZ26_9PROT</name>
<dbReference type="GO" id="GO:0005886">
    <property type="term" value="C:plasma membrane"/>
    <property type="evidence" value="ECO:0007669"/>
    <property type="project" value="UniProtKB-SubCell"/>
</dbReference>
<comment type="caution">
    <text evidence="4">The sequence shown here is derived from an EMBL/GenBank/DDBJ whole genome shotgun (WGS) entry which is preliminary data.</text>
</comment>
<keyword evidence="3" id="KW-1133">Transmembrane helix</keyword>
<feature type="transmembrane region" description="Helical" evidence="3">
    <location>
        <begin position="58"/>
        <end position="80"/>
    </location>
</feature>
<organism evidence="4 5">
    <name type="scientific">Pelagibius litoralis</name>
    <dbReference type="NCBI Taxonomy" id="374515"/>
    <lineage>
        <taxon>Bacteria</taxon>
        <taxon>Pseudomonadati</taxon>
        <taxon>Pseudomonadota</taxon>
        <taxon>Alphaproteobacteria</taxon>
        <taxon>Rhodospirillales</taxon>
        <taxon>Rhodovibrionaceae</taxon>
        <taxon>Pelagibius</taxon>
    </lineage>
</organism>
<keyword evidence="2 3" id="KW-0472">Membrane</keyword>
<proteinExistence type="inferred from homology"/>
<feature type="transmembrane region" description="Helical" evidence="3">
    <location>
        <begin position="133"/>
        <end position="157"/>
    </location>
</feature>
<dbReference type="GO" id="GO:0015225">
    <property type="term" value="F:biotin transmembrane transporter activity"/>
    <property type="evidence" value="ECO:0007669"/>
    <property type="project" value="UniProtKB-UniRule"/>
</dbReference>
<reference evidence="4" key="1">
    <citation type="submission" date="2020-03" db="EMBL/GenBank/DDBJ databases">
        <title>Genome of Pelagibius litoralis DSM 21314T.</title>
        <authorList>
            <person name="Wang G."/>
        </authorList>
    </citation>
    <scope>NUCLEOTIDE SEQUENCE</scope>
    <source>
        <strain evidence="4">DSM 21314</strain>
    </source>
</reference>
<evidence type="ECO:0000256" key="1">
    <source>
        <dbReference type="ARBA" id="ARBA00010692"/>
    </source>
</evidence>